<sequence>MAQTKSGSARRLRSGAACGTAAPDAFTVNIPHLPRGVARKITFVGIYNESWNLTQ</sequence>
<accession>A0A8S5SII1</accession>
<protein>
    <submittedName>
        <fullName evidence="1">Uncharacterized protein</fullName>
    </submittedName>
</protein>
<proteinExistence type="predicted"/>
<evidence type="ECO:0000313" key="1">
    <source>
        <dbReference type="EMBL" id="DAF50463.1"/>
    </source>
</evidence>
<dbReference type="EMBL" id="BK032596">
    <property type="protein sequence ID" value="DAF50463.1"/>
    <property type="molecule type" value="Genomic_DNA"/>
</dbReference>
<organism evidence="1">
    <name type="scientific">Myoviridae sp. ctuIn11</name>
    <dbReference type="NCBI Taxonomy" id="2827715"/>
    <lineage>
        <taxon>Viruses</taxon>
        <taxon>Duplodnaviria</taxon>
        <taxon>Heunggongvirae</taxon>
        <taxon>Uroviricota</taxon>
        <taxon>Caudoviricetes</taxon>
    </lineage>
</organism>
<reference evidence="1" key="1">
    <citation type="journal article" date="2021" name="Proc. Natl. Acad. Sci. U.S.A.">
        <title>A Catalog of Tens of Thousands of Viruses from Human Metagenomes Reveals Hidden Associations with Chronic Diseases.</title>
        <authorList>
            <person name="Tisza M.J."/>
            <person name="Buck C.B."/>
        </authorList>
    </citation>
    <scope>NUCLEOTIDE SEQUENCE</scope>
    <source>
        <strain evidence="1">CtuIn11</strain>
    </source>
</reference>
<name>A0A8S5SII1_9CAUD</name>